<dbReference type="OrthoDB" id="9807580at2"/>
<dbReference type="SFLD" id="SFLDS00005">
    <property type="entry name" value="Isoprenoid_Synthase_Type_I"/>
    <property type="match status" value="1"/>
</dbReference>
<gene>
    <name evidence="3" type="ORF">DFR70_11584</name>
</gene>
<dbReference type="AlphaFoldDB" id="A0A318JQV1"/>
<proteinExistence type="predicted"/>
<dbReference type="PROSITE" id="PS01044">
    <property type="entry name" value="SQUALEN_PHYTOEN_SYN_1"/>
    <property type="match status" value="1"/>
</dbReference>
<dbReference type="GO" id="GO:0016117">
    <property type="term" value="P:carotenoid biosynthetic process"/>
    <property type="evidence" value="ECO:0007669"/>
    <property type="project" value="UniProtKB-ARBA"/>
</dbReference>
<name>A0A318JQV1_9NOCA</name>
<dbReference type="InterPro" id="IPR033904">
    <property type="entry name" value="Trans_IPPS_HH"/>
</dbReference>
<evidence type="ECO:0000256" key="1">
    <source>
        <dbReference type="ARBA" id="ARBA00004684"/>
    </source>
</evidence>
<dbReference type="GO" id="GO:0051996">
    <property type="term" value="F:squalene synthase [NAD(P)H] activity"/>
    <property type="evidence" value="ECO:0007669"/>
    <property type="project" value="InterPro"/>
</dbReference>
<evidence type="ECO:0000313" key="4">
    <source>
        <dbReference type="Proteomes" id="UP000247569"/>
    </source>
</evidence>
<dbReference type="InterPro" id="IPR008949">
    <property type="entry name" value="Isoprenoid_synthase_dom_sf"/>
</dbReference>
<evidence type="ECO:0000313" key="3">
    <source>
        <dbReference type="EMBL" id="PXX58111.1"/>
    </source>
</evidence>
<comment type="caution">
    <text evidence="3">The sequence shown here is derived from an EMBL/GenBank/DDBJ whole genome shotgun (WGS) entry which is preliminary data.</text>
</comment>
<dbReference type="SFLD" id="SFLDG01212">
    <property type="entry name" value="Phytoene_synthase_like"/>
    <property type="match status" value="1"/>
</dbReference>
<dbReference type="SUPFAM" id="SSF48576">
    <property type="entry name" value="Terpenoid synthases"/>
    <property type="match status" value="1"/>
</dbReference>
<comment type="pathway">
    <text evidence="1">Carotenoid biosynthesis; phytoene biosynthesis.</text>
</comment>
<dbReference type="Gene3D" id="1.10.600.10">
    <property type="entry name" value="Farnesyl Diphosphate Synthase"/>
    <property type="match status" value="1"/>
</dbReference>
<dbReference type="UniPathway" id="UPA00799"/>
<evidence type="ECO:0000256" key="2">
    <source>
        <dbReference type="ARBA" id="ARBA00022679"/>
    </source>
</evidence>
<dbReference type="Proteomes" id="UP000247569">
    <property type="component" value="Unassembled WGS sequence"/>
</dbReference>
<dbReference type="GO" id="GO:0004311">
    <property type="term" value="F:geranylgeranyl diphosphate synthase activity"/>
    <property type="evidence" value="ECO:0007669"/>
    <property type="project" value="InterPro"/>
</dbReference>
<keyword evidence="2" id="KW-0808">Transferase</keyword>
<dbReference type="InterPro" id="IPR019845">
    <property type="entry name" value="Squalene/phytoene_synthase_CS"/>
</dbReference>
<protein>
    <submittedName>
        <fullName evidence="3">Phytoene synthase</fullName>
    </submittedName>
</protein>
<dbReference type="InterPro" id="IPR044843">
    <property type="entry name" value="Trans_IPPS_bact-type"/>
</dbReference>
<dbReference type="EMBL" id="QJKF01000015">
    <property type="protein sequence ID" value="PXX58111.1"/>
    <property type="molecule type" value="Genomic_DNA"/>
</dbReference>
<accession>A0A318JQV1</accession>
<dbReference type="SFLD" id="SFLDG01018">
    <property type="entry name" value="Squalene/Phytoene_Synthase_Lik"/>
    <property type="match status" value="1"/>
</dbReference>
<keyword evidence="4" id="KW-1185">Reference proteome</keyword>
<organism evidence="3 4">
    <name type="scientific">Nocardia tenerifensis</name>
    <dbReference type="NCBI Taxonomy" id="228006"/>
    <lineage>
        <taxon>Bacteria</taxon>
        <taxon>Bacillati</taxon>
        <taxon>Actinomycetota</taxon>
        <taxon>Actinomycetes</taxon>
        <taxon>Mycobacteriales</taxon>
        <taxon>Nocardiaceae</taxon>
        <taxon>Nocardia</taxon>
    </lineage>
</organism>
<dbReference type="Pfam" id="PF00494">
    <property type="entry name" value="SQS_PSY"/>
    <property type="match status" value="1"/>
</dbReference>
<dbReference type="CDD" id="cd00683">
    <property type="entry name" value="Trans_IPPS_HH"/>
    <property type="match status" value="1"/>
</dbReference>
<dbReference type="InterPro" id="IPR002060">
    <property type="entry name" value="Squ/phyt_synthse"/>
</dbReference>
<dbReference type="PROSITE" id="PS01045">
    <property type="entry name" value="SQUALEN_PHYTOEN_SYN_2"/>
    <property type="match status" value="1"/>
</dbReference>
<reference evidence="3 4" key="1">
    <citation type="submission" date="2018-05" db="EMBL/GenBank/DDBJ databases">
        <title>Genomic Encyclopedia of Type Strains, Phase IV (KMG-IV): sequencing the most valuable type-strain genomes for metagenomic binning, comparative biology and taxonomic classification.</title>
        <authorList>
            <person name="Goeker M."/>
        </authorList>
    </citation>
    <scope>NUCLEOTIDE SEQUENCE [LARGE SCALE GENOMIC DNA]</scope>
    <source>
        <strain evidence="3 4">DSM 44704</strain>
    </source>
</reference>
<dbReference type="RefSeq" id="WP_040741392.1">
    <property type="nucleotide sequence ID" value="NZ_QJKF01000015.1"/>
</dbReference>
<dbReference type="PANTHER" id="PTHR31480">
    <property type="entry name" value="BIFUNCTIONAL LYCOPENE CYCLASE/PHYTOENE SYNTHASE"/>
    <property type="match status" value="1"/>
</dbReference>
<sequence length="311" mass="35173">MRHADTQILDAAGIESECLRAAYVYCRRLHAQYGRTYYLATTMLPRWKRPYVHALYGFARYADEIVDNSDPASRAEEFTRWRTAVTEQLEGGSGSDPVCRALGHTLRTWQIPLDHVTAFLTSMEKDLTVTRYATFGELNDYMYGSAAVIGLQMTPILGPLEDEAYERAQALGRAFQLTNFLRDIGEDLARGRVYLPQEDLRRFEVTTDDLAAEHASDSVRRLLRFEIARTRDIYAYAWGGIRMLEPGSRPCIEIAHTLYSGILDAIEAADHDILRRRVTVSLRRRLSVAIPAYRSARSVSGETAPRMGAPS</sequence>